<evidence type="ECO:0000256" key="1">
    <source>
        <dbReference type="ARBA" id="ARBA00022574"/>
    </source>
</evidence>
<keyword evidence="1" id="KW-0853">WD repeat</keyword>
<dbReference type="InterPro" id="IPR015943">
    <property type="entry name" value="WD40/YVTN_repeat-like_dom_sf"/>
</dbReference>
<dbReference type="InterPro" id="IPR001680">
    <property type="entry name" value="WD40_rpt"/>
</dbReference>
<dbReference type="SMART" id="SM00320">
    <property type="entry name" value="WD40"/>
    <property type="match status" value="5"/>
</dbReference>
<dbReference type="Pfam" id="PF00400">
    <property type="entry name" value="WD40"/>
    <property type="match status" value="1"/>
</dbReference>
<comment type="caution">
    <text evidence="4">The sequence shown here is derived from an EMBL/GenBank/DDBJ whole genome shotgun (WGS) entry which is preliminary data.</text>
</comment>
<protein>
    <submittedName>
        <fullName evidence="4">WD40 repeat domain-containing protein</fullName>
    </submittedName>
</protein>
<dbReference type="EMBL" id="JBHTAJ010000015">
    <property type="protein sequence ID" value="MFC7179994.1"/>
    <property type="molecule type" value="Genomic_DNA"/>
</dbReference>
<organism evidence="4 5">
    <name type="scientific">Kitasatospora paranensis</name>
    <dbReference type="NCBI Taxonomy" id="258053"/>
    <lineage>
        <taxon>Bacteria</taxon>
        <taxon>Bacillati</taxon>
        <taxon>Actinomycetota</taxon>
        <taxon>Actinomycetes</taxon>
        <taxon>Kitasatosporales</taxon>
        <taxon>Streptomycetaceae</taxon>
        <taxon>Kitasatospora</taxon>
    </lineage>
</organism>
<dbReference type="SUPFAM" id="SSF50998">
    <property type="entry name" value="Quinoprotein alcohol dehydrogenase-like"/>
    <property type="match status" value="1"/>
</dbReference>
<dbReference type="RefSeq" id="WP_345704105.1">
    <property type="nucleotide sequence ID" value="NZ_BAABKV010000001.1"/>
</dbReference>
<accession>A0ABW2FRT7</accession>
<feature type="region of interest" description="Disordered" evidence="3">
    <location>
        <begin position="291"/>
        <end position="333"/>
    </location>
</feature>
<proteinExistence type="predicted"/>
<dbReference type="Gene3D" id="2.130.10.10">
    <property type="entry name" value="YVTN repeat-like/Quinoprotein amine dehydrogenase"/>
    <property type="match status" value="2"/>
</dbReference>
<name>A0ABW2FRT7_9ACTN</name>
<gene>
    <name evidence="4" type="ORF">ACFQMG_10535</name>
</gene>
<reference evidence="5" key="1">
    <citation type="journal article" date="2019" name="Int. J. Syst. Evol. Microbiol.">
        <title>The Global Catalogue of Microorganisms (GCM) 10K type strain sequencing project: providing services to taxonomists for standard genome sequencing and annotation.</title>
        <authorList>
            <consortium name="The Broad Institute Genomics Platform"/>
            <consortium name="The Broad Institute Genome Sequencing Center for Infectious Disease"/>
            <person name="Wu L."/>
            <person name="Ma J."/>
        </authorList>
    </citation>
    <scope>NUCLEOTIDE SEQUENCE [LARGE SCALE GENOMIC DNA]</scope>
    <source>
        <strain evidence="5">CGMCC 1.12859</strain>
    </source>
</reference>
<dbReference type="PANTHER" id="PTHR19848:SF8">
    <property type="entry name" value="F-BOX AND WD REPEAT DOMAIN CONTAINING 7"/>
    <property type="match status" value="1"/>
</dbReference>
<dbReference type="PANTHER" id="PTHR19848">
    <property type="entry name" value="WD40 REPEAT PROTEIN"/>
    <property type="match status" value="1"/>
</dbReference>
<keyword evidence="5" id="KW-1185">Reference proteome</keyword>
<dbReference type="Proteomes" id="UP001596435">
    <property type="component" value="Unassembled WGS sequence"/>
</dbReference>
<keyword evidence="2" id="KW-0677">Repeat</keyword>
<feature type="compositionally biased region" description="Basic and acidic residues" evidence="3">
    <location>
        <begin position="292"/>
        <end position="307"/>
    </location>
</feature>
<evidence type="ECO:0000313" key="4">
    <source>
        <dbReference type="EMBL" id="MFC7179994.1"/>
    </source>
</evidence>
<evidence type="ECO:0000256" key="3">
    <source>
        <dbReference type="SAM" id="MobiDB-lite"/>
    </source>
</evidence>
<dbReference type="InterPro" id="IPR011047">
    <property type="entry name" value="Quinoprotein_ADH-like_sf"/>
</dbReference>
<sequence length="673" mass="69203">MDSPRWRDLDGVSIEELKEVLEAMAAAGAAGAGEEWKEPWSRVRDGLLEQETLYSGAFAVLPHVVEAAAASPGRFVGLWVDLGLMVTAAPATPIPADLEAGFTAAVRLAAQAAVRGYLTAGAPAAECVYLALSCAALAGHRIGEVLWHSVGLEEGSIVLSCPGCEYETEIADFFVDPVRPLFEAPGLPDPAAASRDGHVWGEVAGALPDGALGQEWVPFLRVARAVAVAGLPVGTPGRAVLCLLAAMVAVRGTPDWAGKEWARKLMLLTGDFQCPDCEQTWSIADCLVEDPDGSRPHDAPGRVRTEDGWSDPATATPTAPEAGRTGEPGAGLRLEGGVLLGADRTPRGRVKVLSGPSSGPGPGEGVSALAVVSSPVGPTLVAAAGDTGTVFLWDAADGRLVHAPLAAHRSPVRSLTALQLPEGPVVLASGHADGTLVLWDPGTGQPLCEPVANWLGSVEAMCAAAVPDGRTLLVTATPRGAVRLRDPRTGESVARLNPTGRAIASIAAVPISPGHTLVAASDTQGDVHLWDPSVDDPWEPGAATPPSKRVREDHRHQVALVATVPAQDRDLVATGDRRGVVMLWDPATGTPVGDGLPADAPGSLLTAMTATTLPGRRTVLVTGSNSGRGLRVWEPSSGTVQHLALDVAVTCLAAAGSDLVVGHAGGVLTLRLT</sequence>
<evidence type="ECO:0000313" key="5">
    <source>
        <dbReference type="Proteomes" id="UP001596435"/>
    </source>
</evidence>
<evidence type="ECO:0000256" key="2">
    <source>
        <dbReference type="ARBA" id="ARBA00022737"/>
    </source>
</evidence>